<proteinExistence type="inferred from homology"/>
<dbReference type="Pfam" id="PF01776">
    <property type="entry name" value="Ribosomal_L22e"/>
    <property type="match status" value="1"/>
</dbReference>
<dbReference type="Gramene" id="MELO3C010510.2.1">
    <property type="protein sequence ID" value="MELO3C010510.2.1"/>
    <property type="gene ID" value="MELO3C010510.2"/>
</dbReference>
<organism evidence="6">
    <name type="scientific">Cucumis melo</name>
    <name type="common">Muskmelon</name>
    <dbReference type="NCBI Taxonomy" id="3656"/>
    <lineage>
        <taxon>Eukaryota</taxon>
        <taxon>Viridiplantae</taxon>
        <taxon>Streptophyta</taxon>
        <taxon>Embryophyta</taxon>
        <taxon>Tracheophyta</taxon>
        <taxon>Spermatophyta</taxon>
        <taxon>Magnoliopsida</taxon>
        <taxon>eudicotyledons</taxon>
        <taxon>Gunneridae</taxon>
        <taxon>Pentapetalae</taxon>
        <taxon>rosids</taxon>
        <taxon>fabids</taxon>
        <taxon>Cucurbitales</taxon>
        <taxon>Cucurbitaceae</taxon>
        <taxon>Benincaseae</taxon>
        <taxon>Cucumis</taxon>
    </lineage>
</organism>
<evidence type="ECO:0000256" key="3">
    <source>
        <dbReference type="ARBA" id="ARBA00023274"/>
    </source>
</evidence>
<dbReference type="GO" id="GO:0003735">
    <property type="term" value="F:structural constituent of ribosome"/>
    <property type="evidence" value="ECO:0007669"/>
    <property type="project" value="InterPro"/>
</dbReference>
<protein>
    <recommendedName>
        <fullName evidence="4">Large ribosomal subunit protein eL22</fullName>
    </recommendedName>
    <alternativeName>
        <fullName evidence="5">60S ribosomal protein L22</fullName>
    </alternativeName>
</protein>
<evidence type="ECO:0000256" key="2">
    <source>
        <dbReference type="ARBA" id="ARBA00022980"/>
    </source>
</evidence>
<dbReference type="Gene3D" id="3.30.1360.210">
    <property type="match status" value="1"/>
</dbReference>
<evidence type="ECO:0000256" key="1">
    <source>
        <dbReference type="ARBA" id="ARBA00007817"/>
    </source>
</evidence>
<keyword evidence="3" id="KW-0687">Ribonucleoprotein</keyword>
<dbReference type="PANTHER" id="PTHR10064">
    <property type="entry name" value="60S RIBOSOMAL PROTEIN L22"/>
    <property type="match status" value="1"/>
</dbReference>
<name>A0A9I9CYU8_CUCME</name>
<dbReference type="EnsemblPlants" id="MELO3C010510.2.1">
    <property type="protein sequence ID" value="MELO3C010510.2.1"/>
    <property type="gene ID" value="MELO3C010510.2"/>
</dbReference>
<dbReference type="AlphaFoldDB" id="A0A9I9CYU8"/>
<comment type="similarity">
    <text evidence="1">Belongs to the eukaryotic ribosomal protein eL22 family.</text>
</comment>
<reference evidence="6" key="1">
    <citation type="submission" date="2023-03" db="UniProtKB">
        <authorList>
            <consortium name="EnsemblPlants"/>
        </authorList>
    </citation>
    <scope>IDENTIFICATION</scope>
</reference>
<sequence length="80" mass="9257">MPVEDKIMVITLPETFLLESTKVGNKAGVAETLGDSVIVTQDKNKININSDSHFSKRNRKYLAKKNFKKHNIRDWLQTRR</sequence>
<dbReference type="GO" id="GO:0005840">
    <property type="term" value="C:ribosome"/>
    <property type="evidence" value="ECO:0007669"/>
    <property type="project" value="UniProtKB-KW"/>
</dbReference>
<dbReference type="InterPro" id="IPR038526">
    <property type="entry name" value="Ribosomal_eL22_sf"/>
</dbReference>
<evidence type="ECO:0000313" key="6">
    <source>
        <dbReference type="EnsemblPlants" id="MELO3C010510.2.1"/>
    </source>
</evidence>
<keyword evidence="2" id="KW-0689">Ribosomal protein</keyword>
<dbReference type="InterPro" id="IPR002671">
    <property type="entry name" value="Ribosomal_eL22"/>
</dbReference>
<evidence type="ECO:0000256" key="5">
    <source>
        <dbReference type="ARBA" id="ARBA00041214"/>
    </source>
</evidence>
<dbReference type="GO" id="GO:0002181">
    <property type="term" value="P:cytoplasmic translation"/>
    <property type="evidence" value="ECO:0007669"/>
    <property type="project" value="TreeGrafter"/>
</dbReference>
<evidence type="ECO:0000256" key="4">
    <source>
        <dbReference type="ARBA" id="ARBA00040613"/>
    </source>
</evidence>
<dbReference type="GO" id="GO:1990904">
    <property type="term" value="C:ribonucleoprotein complex"/>
    <property type="evidence" value="ECO:0007669"/>
    <property type="project" value="UniProtKB-KW"/>
</dbReference>
<dbReference type="GO" id="GO:0003723">
    <property type="term" value="F:RNA binding"/>
    <property type="evidence" value="ECO:0007669"/>
    <property type="project" value="TreeGrafter"/>
</dbReference>
<dbReference type="PANTHER" id="PTHR10064:SF0">
    <property type="entry name" value="FI24544P1-RELATED"/>
    <property type="match status" value="1"/>
</dbReference>
<accession>A0A9I9CYU8</accession>